<dbReference type="InterPro" id="IPR043502">
    <property type="entry name" value="DNA/RNA_pol_sf"/>
</dbReference>
<name>A0A8X7XQH5_POPTO</name>
<accession>A0A8X7XQH5</accession>
<dbReference type="AlphaFoldDB" id="A0A8X7XQH5"/>
<dbReference type="Gene3D" id="1.10.1320.10">
    <property type="entry name" value="DNA-directed RNA polymerase, N-terminal domain"/>
    <property type="match status" value="1"/>
</dbReference>
<evidence type="ECO:0000313" key="3">
    <source>
        <dbReference type="Proteomes" id="UP000886885"/>
    </source>
</evidence>
<organism evidence="2 3">
    <name type="scientific">Populus tomentosa</name>
    <name type="common">Chinese white poplar</name>
    <dbReference type="NCBI Taxonomy" id="118781"/>
    <lineage>
        <taxon>Eukaryota</taxon>
        <taxon>Viridiplantae</taxon>
        <taxon>Streptophyta</taxon>
        <taxon>Embryophyta</taxon>
        <taxon>Tracheophyta</taxon>
        <taxon>Spermatophyta</taxon>
        <taxon>Magnoliopsida</taxon>
        <taxon>eudicotyledons</taxon>
        <taxon>Gunneridae</taxon>
        <taxon>Pentapetalae</taxon>
        <taxon>rosids</taxon>
        <taxon>fabids</taxon>
        <taxon>Malpighiales</taxon>
        <taxon>Salicaceae</taxon>
        <taxon>Saliceae</taxon>
        <taxon>Populus</taxon>
    </lineage>
</organism>
<evidence type="ECO:0000259" key="1">
    <source>
        <dbReference type="Pfam" id="PF14700"/>
    </source>
</evidence>
<reference evidence="2" key="1">
    <citation type="journal article" date="2020" name="bioRxiv">
        <title>Hybrid origin of Populus tomentosa Carr. identified through genome sequencing and phylogenomic analysis.</title>
        <authorList>
            <person name="An X."/>
            <person name="Gao K."/>
            <person name="Chen Z."/>
            <person name="Li J."/>
            <person name="Yang X."/>
            <person name="Yang X."/>
            <person name="Zhou J."/>
            <person name="Guo T."/>
            <person name="Zhao T."/>
            <person name="Huang S."/>
            <person name="Miao D."/>
            <person name="Khan W.U."/>
            <person name="Rao P."/>
            <person name="Ye M."/>
            <person name="Lei B."/>
            <person name="Liao W."/>
            <person name="Wang J."/>
            <person name="Ji L."/>
            <person name="Li Y."/>
            <person name="Guo B."/>
            <person name="Mustafa N.S."/>
            <person name="Li S."/>
            <person name="Yun Q."/>
            <person name="Keller S.R."/>
            <person name="Mao J."/>
            <person name="Zhang R."/>
            <person name="Strauss S.H."/>
        </authorList>
    </citation>
    <scope>NUCLEOTIDE SEQUENCE</scope>
    <source>
        <strain evidence="2">GM15</strain>
        <tissue evidence="2">Leaf</tissue>
    </source>
</reference>
<dbReference type="GO" id="GO:0034245">
    <property type="term" value="C:mitochondrial DNA-directed RNA polymerase complex"/>
    <property type="evidence" value="ECO:0007669"/>
    <property type="project" value="TreeGrafter"/>
</dbReference>
<dbReference type="Pfam" id="PF14700">
    <property type="entry name" value="RPOL_N"/>
    <property type="match status" value="1"/>
</dbReference>
<dbReference type="EMBL" id="JAAWWB010000874">
    <property type="protein sequence ID" value="KAG6736486.1"/>
    <property type="molecule type" value="Genomic_DNA"/>
</dbReference>
<keyword evidence="3" id="KW-1185">Reference proteome</keyword>
<feature type="domain" description="DNA-directed RNA polymerase N-terminal" evidence="1">
    <location>
        <begin position="125"/>
        <end position="194"/>
    </location>
</feature>
<dbReference type="GO" id="GO:0003677">
    <property type="term" value="F:DNA binding"/>
    <property type="evidence" value="ECO:0007669"/>
    <property type="project" value="InterPro"/>
</dbReference>
<proteinExistence type="predicted"/>
<dbReference type="GO" id="GO:0006390">
    <property type="term" value="P:mitochondrial transcription"/>
    <property type="evidence" value="ECO:0007669"/>
    <property type="project" value="TreeGrafter"/>
</dbReference>
<dbReference type="InterPro" id="IPR002092">
    <property type="entry name" value="DNA-dir_Rpol_phage-type"/>
</dbReference>
<protein>
    <recommendedName>
        <fullName evidence="1">DNA-directed RNA polymerase N-terminal domain-containing protein</fullName>
    </recommendedName>
</protein>
<dbReference type="Proteomes" id="UP000886885">
    <property type="component" value="Unassembled WGS sequence"/>
</dbReference>
<sequence length="332" mass="36557">MWRNVAKQATLKSQSKFIFLRNSDSTNGNRCGGFCPRGYVSAAEAVSSTDVEDNVSGADEVQELLPEMRKGEEKEEHFRRRRLHANPGIGSRKHRVLRRRQVKIEAEAWELATKEYKELLKDIDAIAKEQELIGTGKSRQGYAPYFDLLPADKMSFIAMHELAAMVMTIDWNGEHGCARVVTAACMVGDAIEQQKDEVTMYNYEIKISYGASSAWKLDFEVTFRKVLSNVEWGGGHYVGAMVRRRSRGRSSGPIWQWLAFGAVVLAAAIEVEWRGEGGKLMVAETPLQGLVPGGDEEDNEIAAGGLGSGEAGVDGDGGAAVLVLMRRRGDSV</sequence>
<gene>
    <name evidence="2" type="ORF">POTOM_060740</name>
</gene>
<comment type="caution">
    <text evidence="2">The sequence shown here is derived from an EMBL/GenBank/DDBJ whole genome shotgun (WGS) entry which is preliminary data.</text>
</comment>
<dbReference type="InterPro" id="IPR037159">
    <property type="entry name" value="RNA_POL_N_sf"/>
</dbReference>
<dbReference type="PANTHER" id="PTHR10102">
    <property type="entry name" value="DNA-DIRECTED RNA POLYMERASE, MITOCHONDRIAL"/>
    <property type="match status" value="1"/>
</dbReference>
<dbReference type="PANTHER" id="PTHR10102:SF24">
    <property type="entry name" value="DNA-DIRECTED RNA POLYMERASE"/>
    <property type="match status" value="1"/>
</dbReference>
<dbReference type="GO" id="GO:0003899">
    <property type="term" value="F:DNA-directed RNA polymerase activity"/>
    <property type="evidence" value="ECO:0007669"/>
    <property type="project" value="InterPro"/>
</dbReference>
<evidence type="ECO:0000313" key="2">
    <source>
        <dbReference type="EMBL" id="KAG6736486.1"/>
    </source>
</evidence>
<dbReference type="InterPro" id="IPR029262">
    <property type="entry name" value="RPOL_N"/>
</dbReference>
<dbReference type="SUPFAM" id="SSF56672">
    <property type="entry name" value="DNA/RNA polymerases"/>
    <property type="match status" value="1"/>
</dbReference>